<feature type="region of interest" description="Disordered" evidence="7">
    <location>
        <begin position="1"/>
        <end position="35"/>
    </location>
</feature>
<reference evidence="10" key="3">
    <citation type="submission" date="2025-09" db="UniProtKB">
        <authorList>
            <consortium name="Ensembl"/>
        </authorList>
    </citation>
    <scope>IDENTIFICATION</scope>
</reference>
<dbReference type="CDD" id="cd05497">
    <property type="entry name" value="Bromo_Brdt_I_like"/>
    <property type="match status" value="1"/>
</dbReference>
<evidence type="ECO:0000259" key="9">
    <source>
        <dbReference type="PROSITE" id="PS51525"/>
    </source>
</evidence>
<dbReference type="PANTHER" id="PTHR22880:SF246">
    <property type="entry name" value="BROMODOMAIN-CONTAINING PROTEIN 3"/>
    <property type="match status" value="1"/>
</dbReference>
<dbReference type="InterPro" id="IPR043508">
    <property type="entry name" value="Bromo_Brdt_I"/>
</dbReference>
<dbReference type="InterPro" id="IPR001487">
    <property type="entry name" value="Bromodomain"/>
</dbReference>
<dbReference type="GO" id="GO:0005634">
    <property type="term" value="C:nucleus"/>
    <property type="evidence" value="ECO:0007669"/>
    <property type="project" value="UniProtKB-SubCell"/>
</dbReference>
<dbReference type="GO" id="GO:0140693">
    <property type="term" value="F:molecular condensate scaffold activity"/>
    <property type="evidence" value="ECO:0007669"/>
    <property type="project" value="Ensembl"/>
</dbReference>
<dbReference type="PANTHER" id="PTHR22880">
    <property type="entry name" value="FALZ-RELATED BROMODOMAIN-CONTAINING PROTEINS"/>
    <property type="match status" value="1"/>
</dbReference>
<dbReference type="RefSeq" id="XP_008003932.1">
    <property type="nucleotide sequence ID" value="XM_008005741.3"/>
</dbReference>
<evidence type="ECO:0000256" key="6">
    <source>
        <dbReference type="PROSITE-ProRule" id="PRU00035"/>
    </source>
</evidence>
<feature type="compositionally biased region" description="Pro residues" evidence="7">
    <location>
        <begin position="15"/>
        <end position="26"/>
    </location>
</feature>
<dbReference type="OMA" id="KMNIPHY"/>
<proteinExistence type="inferred from homology"/>
<dbReference type="InterPro" id="IPR018359">
    <property type="entry name" value="Bromodomain_CS"/>
</dbReference>
<dbReference type="Gene3D" id="1.20.1270.220">
    <property type="match status" value="1"/>
</dbReference>
<keyword evidence="3" id="KW-0156">Chromatin regulator</keyword>
<gene>
    <name evidence="10" type="primary">BRD3</name>
</gene>
<accession>A0A0D9RSS2</accession>
<dbReference type="GO" id="GO:0140017">
    <property type="term" value="F:histone H3K18cr reader activity"/>
    <property type="evidence" value="ECO:0007669"/>
    <property type="project" value="Ensembl"/>
</dbReference>
<feature type="compositionally biased region" description="Low complexity" evidence="7">
    <location>
        <begin position="430"/>
        <end position="440"/>
    </location>
</feature>
<dbReference type="GeneTree" id="ENSGT00940000153385"/>
<dbReference type="GO" id="GO:0035987">
    <property type="term" value="P:endodermal cell differentiation"/>
    <property type="evidence" value="ECO:0007669"/>
    <property type="project" value="Ensembl"/>
</dbReference>
<dbReference type="jPOST" id="A0A0D9RSS2"/>
<dbReference type="eggNOG" id="KOG1474">
    <property type="taxonomic scope" value="Eukaryota"/>
</dbReference>
<evidence type="ECO:0000256" key="1">
    <source>
        <dbReference type="ARBA" id="ARBA00004123"/>
    </source>
</evidence>
<reference evidence="10 11" key="1">
    <citation type="submission" date="2014-03" db="EMBL/GenBank/DDBJ databases">
        <authorList>
            <person name="Warren W."/>
            <person name="Wilson R.K."/>
        </authorList>
    </citation>
    <scope>NUCLEOTIDE SEQUENCE</scope>
</reference>
<feature type="region of interest" description="Disordered" evidence="7">
    <location>
        <begin position="419"/>
        <end position="576"/>
    </location>
</feature>
<dbReference type="EMBL" id="AQIB01148043">
    <property type="status" value="NOT_ANNOTATED_CDS"/>
    <property type="molecule type" value="Genomic_DNA"/>
</dbReference>
<dbReference type="BioGRID-ORCS" id="103239672">
    <property type="hits" value="0 hits in 9 CRISPR screens"/>
</dbReference>
<dbReference type="InterPro" id="IPR050935">
    <property type="entry name" value="Bromo_chromatin_reader"/>
</dbReference>
<dbReference type="SMART" id="SM00297">
    <property type="entry name" value="BROMO"/>
    <property type="match status" value="2"/>
</dbReference>
<dbReference type="FunFam" id="1.20.920.10:FF:000003">
    <property type="entry name" value="Bromodomain-containing protein 2"/>
    <property type="match status" value="1"/>
</dbReference>
<dbReference type="GO" id="GO:0006338">
    <property type="term" value="P:chromatin remodeling"/>
    <property type="evidence" value="ECO:0007669"/>
    <property type="project" value="TreeGrafter"/>
</dbReference>
<dbReference type="InterPro" id="IPR027353">
    <property type="entry name" value="NET_dom"/>
</dbReference>
<dbReference type="CDD" id="cd05498">
    <property type="entry name" value="Bromo_Brdt_II_like"/>
    <property type="match status" value="1"/>
</dbReference>
<dbReference type="Bgee" id="ENSCSAG00000015576">
    <property type="expression patterns" value="Expressed in adrenal cortex and 7 other cell types or tissues"/>
</dbReference>
<dbReference type="Gene3D" id="1.20.920.10">
    <property type="entry name" value="Bromodomain-like"/>
    <property type="match status" value="2"/>
</dbReference>
<dbReference type="SUPFAM" id="SSF47370">
    <property type="entry name" value="Bromodomain"/>
    <property type="match status" value="2"/>
</dbReference>
<dbReference type="GO" id="GO:0071168">
    <property type="term" value="P:protein localization to chromatin"/>
    <property type="evidence" value="ECO:0007669"/>
    <property type="project" value="Ensembl"/>
</dbReference>
<dbReference type="Ensembl" id="ENSCSAT00000013670.1">
    <property type="protein sequence ID" value="ENSCSAP00000011661.1"/>
    <property type="gene ID" value="ENSCSAG00000015576.1"/>
</dbReference>
<dbReference type="Pfam" id="PF00439">
    <property type="entry name" value="Bromodomain"/>
    <property type="match status" value="2"/>
</dbReference>
<evidence type="ECO:0000256" key="5">
    <source>
        <dbReference type="ARBA" id="ARBA00044509"/>
    </source>
</evidence>
<dbReference type="GO" id="GO:0062072">
    <property type="term" value="F:histone H3K9me2/3 reader activity"/>
    <property type="evidence" value="ECO:0007669"/>
    <property type="project" value="Ensembl"/>
</dbReference>
<feature type="domain" description="Bromo" evidence="8">
    <location>
        <begin position="326"/>
        <end position="398"/>
    </location>
</feature>
<evidence type="ECO:0000256" key="7">
    <source>
        <dbReference type="SAM" id="MobiDB-lite"/>
    </source>
</evidence>
<feature type="compositionally biased region" description="Low complexity" evidence="7">
    <location>
        <begin position="692"/>
        <end position="726"/>
    </location>
</feature>
<dbReference type="RefSeq" id="XP_008003933.1">
    <property type="nucleotide sequence ID" value="XM_008005742.3"/>
</dbReference>
<evidence type="ECO:0000313" key="10">
    <source>
        <dbReference type="Ensembl" id="ENSCSAP00000011661.1"/>
    </source>
</evidence>
<dbReference type="PROSITE" id="PS50014">
    <property type="entry name" value="BROMODOMAIN_2"/>
    <property type="match status" value="2"/>
</dbReference>
<feature type="region of interest" description="Disordered" evidence="7">
    <location>
        <begin position="637"/>
        <end position="726"/>
    </location>
</feature>
<dbReference type="GO" id="GO:0140038">
    <property type="term" value="F:histone H3K27cr reader activity"/>
    <property type="evidence" value="ECO:0007669"/>
    <property type="project" value="Ensembl"/>
</dbReference>
<dbReference type="FunFam" id="1.20.1270.220:FF:000001">
    <property type="entry name" value="bromodomain-containing protein 2 isoform X1"/>
    <property type="match status" value="1"/>
</dbReference>
<evidence type="ECO:0000256" key="3">
    <source>
        <dbReference type="ARBA" id="ARBA00022853"/>
    </source>
</evidence>
<reference evidence="10" key="2">
    <citation type="submission" date="2025-08" db="UniProtKB">
        <authorList>
            <consortium name="Ensembl"/>
        </authorList>
    </citation>
    <scope>IDENTIFICATION</scope>
</reference>
<dbReference type="AlphaFoldDB" id="A0A0D9RSS2"/>
<evidence type="ECO:0000313" key="11">
    <source>
        <dbReference type="Proteomes" id="UP000029965"/>
    </source>
</evidence>
<feature type="compositionally biased region" description="Low complexity" evidence="7">
    <location>
        <begin position="248"/>
        <end position="261"/>
    </location>
</feature>
<keyword evidence="2" id="KW-0677">Repeat</keyword>
<organism evidence="10 11">
    <name type="scientific">Chlorocebus sabaeus</name>
    <name type="common">Green monkey</name>
    <name type="synonym">Simia sabaea</name>
    <dbReference type="NCBI Taxonomy" id="60711"/>
    <lineage>
        <taxon>Eukaryota</taxon>
        <taxon>Metazoa</taxon>
        <taxon>Chordata</taxon>
        <taxon>Craniata</taxon>
        <taxon>Vertebrata</taxon>
        <taxon>Euteleostomi</taxon>
        <taxon>Mammalia</taxon>
        <taxon>Eutheria</taxon>
        <taxon>Euarchontoglires</taxon>
        <taxon>Primates</taxon>
        <taxon>Haplorrhini</taxon>
        <taxon>Catarrhini</taxon>
        <taxon>Cercopithecidae</taxon>
        <taxon>Cercopithecinae</taxon>
        <taxon>Chlorocebus</taxon>
    </lineage>
</organism>
<dbReference type="PROSITE" id="PS00633">
    <property type="entry name" value="BROMODOMAIN_1"/>
    <property type="match status" value="2"/>
</dbReference>
<dbReference type="Proteomes" id="UP000029965">
    <property type="component" value="Chromosome 12"/>
</dbReference>
<dbReference type="PROSITE" id="PS51525">
    <property type="entry name" value="NET"/>
    <property type="match status" value="1"/>
</dbReference>
<dbReference type="FunFam" id="1.20.920.10:FF:000002">
    <property type="entry name" value="Bromodomain-containing protein 4"/>
    <property type="match status" value="1"/>
</dbReference>
<keyword evidence="4 6" id="KW-0103">Bromodomain</keyword>
<dbReference type="InterPro" id="IPR043509">
    <property type="entry name" value="Bromo_Brdt_II"/>
</dbReference>
<feature type="compositionally biased region" description="Basic and acidic residues" evidence="7">
    <location>
        <begin position="655"/>
        <end position="673"/>
    </location>
</feature>
<dbReference type="STRING" id="60711.ENSCSAP00000011661"/>
<dbReference type="InterPro" id="IPR038336">
    <property type="entry name" value="NET_sf"/>
</dbReference>
<evidence type="ECO:0000256" key="4">
    <source>
        <dbReference type="ARBA" id="ARBA00023117"/>
    </source>
</evidence>
<feature type="region of interest" description="Disordered" evidence="7">
    <location>
        <begin position="237"/>
        <end position="305"/>
    </location>
</feature>
<dbReference type="PRINTS" id="PR00503">
    <property type="entry name" value="BROMODOMAIN"/>
</dbReference>
<dbReference type="GO" id="GO:0045944">
    <property type="term" value="P:positive regulation of transcription by RNA polymerase II"/>
    <property type="evidence" value="ECO:0007669"/>
    <property type="project" value="Ensembl"/>
</dbReference>
<dbReference type="GO" id="GO:0000785">
    <property type="term" value="C:chromatin"/>
    <property type="evidence" value="ECO:0007669"/>
    <property type="project" value="Ensembl"/>
</dbReference>
<feature type="domain" description="Bromo" evidence="8">
    <location>
        <begin position="51"/>
        <end position="123"/>
    </location>
</feature>
<name>A0A0D9RSS2_CHLSB</name>
<evidence type="ECO:0000256" key="2">
    <source>
        <dbReference type="ARBA" id="ARBA00022737"/>
    </source>
</evidence>
<dbReference type="InterPro" id="IPR036427">
    <property type="entry name" value="Bromodomain-like_sf"/>
</dbReference>
<feature type="compositionally biased region" description="Basic and acidic residues" evidence="7">
    <location>
        <begin position="504"/>
        <end position="521"/>
    </location>
</feature>
<comment type="subcellular location">
    <subcellularLocation>
        <location evidence="1">Nucleus</location>
    </subcellularLocation>
</comment>
<feature type="compositionally biased region" description="Low complexity" evidence="7">
    <location>
        <begin position="523"/>
        <end position="540"/>
    </location>
</feature>
<protein>
    <submittedName>
        <fullName evidence="10">Bromodomain containing 3</fullName>
    </submittedName>
</protein>
<feature type="compositionally biased region" description="Basic residues" evidence="7">
    <location>
        <begin position="487"/>
        <end position="503"/>
    </location>
</feature>
<dbReference type="KEGG" id="csab:103239672"/>
<feature type="domain" description="NET" evidence="9">
    <location>
        <begin position="562"/>
        <end position="644"/>
    </location>
</feature>
<dbReference type="GO" id="GO:0106222">
    <property type="term" value="F:lncRNA binding"/>
    <property type="evidence" value="ECO:0007669"/>
    <property type="project" value="Ensembl"/>
</dbReference>
<dbReference type="GO" id="GO:0140019">
    <property type="term" value="F:histone H3K9cr reader activity"/>
    <property type="evidence" value="ECO:0007669"/>
    <property type="project" value="Ensembl"/>
</dbReference>
<sequence length="726" mass="79644">MSTTTTVAPAGIPAAPGPVNPPPPEVSNPSKPGRKTNQLQYMQNVVVKTLWKHQFAWPFYQPVDAIKLNLPDYHKIIKNPMDMGTIKKRLENNYYWSASECMQDFNTMFTNCYIYNKPTDDIVLMAQALEKIFLQKVAQMPQEEVELLPPAPKGKGRKPSAGVQSAGTQQVAAVSSVSPATPFQSVPPTVSQTPVIAATPVPTITANVTSVPVPPAAAPPPPATPIVPVVPPTPPVVKKKGVKRKADTTTPTTSAITASRSESPPPLSDPKQAKVVARRESGGRPIKPPKKDLEDGEVPQHAGKKGKLSEHLRYCDSILREMLSKKHAAYAWPFYKPVDAEALELHDYHDIIKHPMDLSTVKRKMDGREYPDAQGFAADVRLMFSNCYKYNPPDHEVVAMARKLQDVFEMRFAKMPDEPVEAPALPAPTAPVVSKGAESSRSSEESSSDSGSSDSEEERATRLAELQEQLKAVHEQLAALSQAPVNKPKKKKEKKEKEKKKKDKEKEKEKHKVKAEEEKKAKVAPPAKQAQQKKAPAKKANSTTMAGRQLKKGSKQASASYDSEEEEEGLPMSYDEKRQLSLDINRLPGEKLGRVVHIIQSREPSLRDSNPDEIEIDFETLKPTTLRELERYVKSCLQKKQRKPFSASGKKQAAKSKEELAQEKKKELEKRLQDVSGQLSSSKKPARKEKPGSAPSGGPSRLSSSSSSESGSSSSSGSSSDSSDSE</sequence>
<comment type="similarity">
    <text evidence="5">Belongs to the BET family.</text>
</comment>
<dbReference type="GeneID" id="103239672"/>
<dbReference type="CTD" id="8019"/>
<evidence type="ECO:0000259" key="8">
    <source>
        <dbReference type="PROSITE" id="PS50014"/>
    </source>
</evidence>
<dbReference type="Pfam" id="PF17035">
    <property type="entry name" value="BET"/>
    <property type="match status" value="1"/>
</dbReference>
<keyword evidence="11" id="KW-1185">Reference proteome</keyword>